<dbReference type="AlphaFoldDB" id="X1SD54"/>
<evidence type="ECO:0000313" key="2">
    <source>
        <dbReference type="EMBL" id="GAI73355.1"/>
    </source>
</evidence>
<dbReference type="Pfam" id="PF03412">
    <property type="entry name" value="Peptidase_C39"/>
    <property type="match status" value="1"/>
</dbReference>
<gene>
    <name evidence="2" type="ORF">S12H4_22024</name>
</gene>
<dbReference type="GO" id="GO:0005524">
    <property type="term" value="F:ATP binding"/>
    <property type="evidence" value="ECO:0007669"/>
    <property type="project" value="InterPro"/>
</dbReference>
<organism evidence="2">
    <name type="scientific">marine sediment metagenome</name>
    <dbReference type="NCBI Taxonomy" id="412755"/>
    <lineage>
        <taxon>unclassified sequences</taxon>
        <taxon>metagenomes</taxon>
        <taxon>ecological metagenomes</taxon>
    </lineage>
</organism>
<protein>
    <recommendedName>
        <fullName evidence="1">Peptidase C39 domain-containing protein</fullName>
    </recommendedName>
</protein>
<sequence>LVVVKSELLLDHCVVVLDVTEDKVILADPVTGRTRIPHEDFEKIWRFSGITLKRDTI</sequence>
<reference evidence="2" key="1">
    <citation type="journal article" date="2014" name="Front. Microbiol.">
        <title>High frequency of phylogenetically diverse reductive dehalogenase-homologous genes in deep subseafloor sedimentary metagenomes.</title>
        <authorList>
            <person name="Kawai M."/>
            <person name="Futagami T."/>
            <person name="Toyoda A."/>
            <person name="Takaki Y."/>
            <person name="Nishi S."/>
            <person name="Hori S."/>
            <person name="Arai W."/>
            <person name="Tsubouchi T."/>
            <person name="Morono Y."/>
            <person name="Uchiyama I."/>
            <person name="Ito T."/>
            <person name="Fujiyama A."/>
            <person name="Inagaki F."/>
            <person name="Takami H."/>
        </authorList>
    </citation>
    <scope>NUCLEOTIDE SEQUENCE</scope>
    <source>
        <strain evidence="2">Expedition CK06-06</strain>
    </source>
</reference>
<feature type="non-terminal residue" evidence="2">
    <location>
        <position position="1"/>
    </location>
</feature>
<proteinExistence type="predicted"/>
<dbReference type="GO" id="GO:0006508">
    <property type="term" value="P:proteolysis"/>
    <property type="evidence" value="ECO:0007669"/>
    <property type="project" value="InterPro"/>
</dbReference>
<comment type="caution">
    <text evidence="2">The sequence shown here is derived from an EMBL/GenBank/DDBJ whole genome shotgun (WGS) entry which is preliminary data.</text>
</comment>
<feature type="domain" description="Peptidase C39" evidence="1">
    <location>
        <begin position="10"/>
        <end position="50"/>
    </location>
</feature>
<dbReference type="Gene3D" id="3.90.70.10">
    <property type="entry name" value="Cysteine proteinases"/>
    <property type="match status" value="1"/>
</dbReference>
<dbReference type="GO" id="GO:0016020">
    <property type="term" value="C:membrane"/>
    <property type="evidence" value="ECO:0007669"/>
    <property type="project" value="InterPro"/>
</dbReference>
<dbReference type="GO" id="GO:0008233">
    <property type="term" value="F:peptidase activity"/>
    <property type="evidence" value="ECO:0007669"/>
    <property type="project" value="InterPro"/>
</dbReference>
<evidence type="ECO:0000259" key="1">
    <source>
        <dbReference type="Pfam" id="PF03412"/>
    </source>
</evidence>
<dbReference type="EMBL" id="BARW01011417">
    <property type="protein sequence ID" value="GAI73355.1"/>
    <property type="molecule type" value="Genomic_DNA"/>
</dbReference>
<accession>X1SD54</accession>
<dbReference type="InterPro" id="IPR005074">
    <property type="entry name" value="Peptidase_C39"/>
</dbReference>
<name>X1SD54_9ZZZZ</name>